<protein>
    <submittedName>
        <fullName evidence="8">Heat-shock protein</fullName>
    </submittedName>
    <submittedName>
        <fullName evidence="10">Hsp20 family protein</fullName>
    </submittedName>
</protein>
<dbReference type="AlphaFoldDB" id="A0A060VHY8"/>
<evidence type="ECO:0000256" key="2">
    <source>
        <dbReference type="ARBA" id="ARBA00023186"/>
    </source>
</evidence>
<reference evidence="10 13" key="4">
    <citation type="submission" date="2019-08" db="EMBL/GenBank/DDBJ databases">
        <title>Phenotypic and genetic characterization of extended-spectrum b-lactamase-producing hypermucoviscous Klebsiella pneumoniae from Chile.</title>
        <authorList>
            <person name="Morales-Leon F."/>
            <person name="Caro C."/>
            <person name="Opazo-Capurro A."/>
            <person name="Lincopan N."/>
            <person name="Dominguez-Yevenes M."/>
            <person name="Lima C."/>
            <person name="Bello-Toledo H."/>
            <person name="Gonzalez-Rocha G."/>
        </authorList>
    </citation>
    <scope>NUCLEOTIDE SEQUENCE [LARGE SCALE GENOMIC DNA]</scope>
    <source>
        <strain evidence="10 13">UCO-494</strain>
    </source>
</reference>
<comment type="similarity">
    <text evidence="3 4">Belongs to the small heat shock protein (HSP20) family.</text>
</comment>
<evidence type="ECO:0000313" key="11">
    <source>
        <dbReference type="Proteomes" id="UP000272440"/>
    </source>
</evidence>
<dbReference type="InterPro" id="IPR002068">
    <property type="entry name" value="A-crystallin/Hsp20_dom"/>
</dbReference>
<evidence type="ECO:0000313" key="6">
    <source>
        <dbReference type="EMBL" id="MRL35815.1"/>
    </source>
</evidence>
<evidence type="ECO:0000256" key="3">
    <source>
        <dbReference type="PROSITE-ProRule" id="PRU00285"/>
    </source>
</evidence>
<organism evidence="10 13">
    <name type="scientific">Klebsiella pneumoniae</name>
    <dbReference type="NCBI Taxonomy" id="573"/>
    <lineage>
        <taxon>Bacteria</taxon>
        <taxon>Pseudomonadati</taxon>
        <taxon>Pseudomonadota</taxon>
        <taxon>Gammaproteobacteria</taxon>
        <taxon>Enterobacterales</taxon>
        <taxon>Enterobacteriaceae</taxon>
        <taxon>Klebsiella/Raoultella group</taxon>
        <taxon>Klebsiella</taxon>
        <taxon>Klebsiella pneumoniae complex</taxon>
    </lineage>
</organism>
<reference evidence="9 11" key="2">
    <citation type="journal article" date="2019" name="Antimicrob. Agents Chemother.">
        <title>Applying Rapid Whole Genome Sequencing to Predict Phenotypic Antimicrobial Susceptibility Testing Results Among Carbapenem-Resistant Klebsiella pneumoniae Clinical Isolates.</title>
        <authorList>
            <person name="Tamma P.D."/>
            <person name="Fan Y."/>
            <person name="Bergman Y."/>
            <person name="Pertea G."/>
            <person name="Kazmi A."/>
            <person name="Lewis S."/>
            <person name="Carroll K.C."/>
            <person name="Schatz M.C."/>
            <person name="Timp W."/>
            <person name="Simner P.J."/>
        </authorList>
    </citation>
    <scope>NUCLEOTIDE SEQUENCE [LARGE SCALE GENOMIC DNA]</scope>
    <source>
        <strain evidence="9 11">KLPN_33</strain>
    </source>
</reference>
<dbReference type="Proteomes" id="UP000272440">
    <property type="component" value="Unassembled WGS sequence"/>
</dbReference>
<proteinExistence type="inferred from homology"/>
<dbReference type="EMBL" id="VINI01000014">
    <property type="protein sequence ID" value="MSS32643.1"/>
    <property type="molecule type" value="Genomic_DNA"/>
</dbReference>
<evidence type="ECO:0000313" key="8">
    <source>
        <dbReference type="EMBL" id="ROG89214.1"/>
    </source>
</evidence>
<evidence type="ECO:0000259" key="5">
    <source>
        <dbReference type="PROSITE" id="PS01031"/>
    </source>
</evidence>
<comment type="caution">
    <text evidence="10">The sequence shown here is derived from an EMBL/GenBank/DDBJ whole genome shotgun (WGS) entry which is preliminary data.</text>
</comment>
<dbReference type="PROSITE" id="PS01031">
    <property type="entry name" value="SHSP"/>
    <property type="match status" value="1"/>
</dbReference>
<reference evidence="7 14" key="3">
    <citation type="submission" date="2019-07" db="EMBL/GenBank/DDBJ databases">
        <title>Genome sequence of OXA-232-producing Klebsiella pneumoniae ST23 from septicemic neonate.</title>
        <authorList>
            <person name="Mukherjee S."/>
            <person name="Naha S."/>
            <person name="Bhadury P."/>
            <person name="Basu S."/>
        </authorList>
    </citation>
    <scope>NUCLEOTIDE SEQUENCE [LARGE SCALE GENOMIC DNA]</scope>
    <source>
        <strain evidence="7 14">EN5275</strain>
    </source>
</reference>
<dbReference type="InterPro" id="IPR037913">
    <property type="entry name" value="ACD_IbpA/B"/>
</dbReference>
<dbReference type="Proteomes" id="UP000283322">
    <property type="component" value="Unassembled WGS sequence"/>
</dbReference>
<keyword evidence="2" id="KW-0143">Chaperone</keyword>
<dbReference type="InterPro" id="IPR008978">
    <property type="entry name" value="HSP20-like_chaperone"/>
</dbReference>
<sequence length="157" mass="17588">MALKTLSALPVFADSLFADRFNRIDRLFSQLTGDTPVGTLPAYDLQKVDDSNFLLSVSVPGWKDDELEIETVGGNLHISGKRQETDSSTDSGERWIYKGIRRANFQLSFSLPEHAQINQAQLDSGILKIAIHQEIPESEKPRKIAIENQGRVIEHKV</sequence>
<name>A0A060VHY8_KLEPN</name>
<evidence type="ECO:0000313" key="9">
    <source>
        <dbReference type="EMBL" id="RRE43110.1"/>
    </source>
</evidence>
<reference evidence="6" key="5">
    <citation type="submission" date="2019-10" db="EMBL/GenBank/DDBJ databases">
        <title>Molecular typing, antibiotic resistance determination and virulence profiling for 36 multidrug-resistant clinical Klebsiella pneumoniae isolates using second- and third-generation sequencing.</title>
        <authorList>
            <person name="Shelenkov A."/>
            <person name="Mikhaylova Y."/>
            <person name="Yanushevich Y."/>
            <person name="Samoilov A."/>
            <person name="Petrova L."/>
            <person name="Fomina V."/>
            <person name="Gusarov V."/>
            <person name="Zamyatin M."/>
            <person name="Shagin D."/>
        </authorList>
    </citation>
    <scope>NUCLEOTIDE SEQUENCE [LARGE SCALE GENOMIC DNA]</scope>
    <source>
        <strain evidence="6">CriePir115</strain>
    </source>
</reference>
<evidence type="ECO:0000313" key="12">
    <source>
        <dbReference type="Proteomes" id="UP000283322"/>
    </source>
</evidence>
<dbReference type="PANTHER" id="PTHR47062">
    <property type="match status" value="1"/>
</dbReference>
<dbReference type="Proteomes" id="UP000468995">
    <property type="component" value="Unassembled WGS sequence"/>
</dbReference>
<dbReference type="PANTHER" id="PTHR47062:SF1">
    <property type="entry name" value="SMALL HEAT SHOCK PROTEIN IBPA"/>
    <property type="match status" value="1"/>
</dbReference>
<gene>
    <name evidence="8" type="ORF">BL124_00025470</name>
    <name evidence="9" type="ORF">EAO28_01115</name>
    <name evidence="7" type="ORF">FME62_17935</name>
    <name evidence="10" type="ORF">FXN67_08980</name>
    <name evidence="6" type="ORF">GJJ18_10280</name>
</gene>
<accession>A0A060VHY8</accession>
<dbReference type="Gene3D" id="2.60.40.790">
    <property type="match status" value="1"/>
</dbReference>
<evidence type="ECO:0000256" key="1">
    <source>
        <dbReference type="ARBA" id="ARBA00023016"/>
    </source>
</evidence>
<dbReference type="CDD" id="cd06470">
    <property type="entry name" value="ACD_IbpA-B_like"/>
    <property type="match status" value="1"/>
</dbReference>
<dbReference type="EMBL" id="WJWF01000007">
    <property type="protein sequence ID" value="MRL35815.1"/>
    <property type="molecule type" value="Genomic_DNA"/>
</dbReference>
<feature type="domain" description="SHSP" evidence="5">
    <location>
        <begin position="34"/>
        <end position="149"/>
    </location>
</feature>
<dbReference type="EMBL" id="RCZY01000002">
    <property type="protein sequence ID" value="RRE43110.1"/>
    <property type="molecule type" value="Genomic_DNA"/>
</dbReference>
<keyword evidence="1" id="KW-0346">Stress response</keyword>
<evidence type="ECO:0000313" key="14">
    <source>
        <dbReference type="Proteomes" id="UP000468995"/>
    </source>
</evidence>
<reference evidence="8 12" key="1">
    <citation type="submission" date="2018-10" db="EMBL/GenBank/DDBJ databases">
        <authorList>
            <person name="Vanduin D."/>
            <person name="Fouts D."/>
            <person name="Wright M."/>
            <person name="Sutton G."/>
            <person name="Nguyen K."/>
            <person name="Kreiswirth B."/>
            <person name="Chen L."/>
            <person name="Rojas L."/>
            <person name="Hujer A."/>
            <person name="Hujer K."/>
            <person name="Bonomo R."/>
            <person name="Adams M."/>
        </authorList>
    </citation>
    <scope>NUCLEOTIDE SEQUENCE [LARGE SCALE GENOMIC DNA]</scope>
    <source>
        <strain evidence="8 12">CRK0165</strain>
    </source>
</reference>
<dbReference type="EMBL" id="MPYG04000196">
    <property type="protein sequence ID" value="ROG89214.1"/>
    <property type="molecule type" value="Genomic_DNA"/>
</dbReference>
<dbReference type="RefSeq" id="WP_004183942.1">
    <property type="nucleotide sequence ID" value="NZ_AP021909.1"/>
</dbReference>
<evidence type="ECO:0000313" key="7">
    <source>
        <dbReference type="EMBL" id="MSS32643.1"/>
    </source>
</evidence>
<dbReference type="Pfam" id="PF00011">
    <property type="entry name" value="HSP20"/>
    <property type="match status" value="1"/>
</dbReference>
<evidence type="ECO:0000256" key="4">
    <source>
        <dbReference type="RuleBase" id="RU003616"/>
    </source>
</evidence>
<evidence type="ECO:0000313" key="10">
    <source>
        <dbReference type="EMBL" id="TYL79937.1"/>
    </source>
</evidence>
<evidence type="ECO:0000313" key="13">
    <source>
        <dbReference type="Proteomes" id="UP000322977"/>
    </source>
</evidence>
<dbReference type="SUPFAM" id="SSF49764">
    <property type="entry name" value="HSP20-like chaperones"/>
    <property type="match status" value="1"/>
</dbReference>
<dbReference type="EMBL" id="VSSY01000006">
    <property type="protein sequence ID" value="TYL79937.1"/>
    <property type="molecule type" value="Genomic_DNA"/>
</dbReference>
<dbReference type="Proteomes" id="UP000322977">
    <property type="component" value="Unassembled WGS sequence"/>
</dbReference>